<dbReference type="GO" id="GO:0015221">
    <property type="term" value="F:lipopolysaccharide transmembrane transporter activity"/>
    <property type="evidence" value="ECO:0007669"/>
    <property type="project" value="InterPro"/>
</dbReference>
<protein>
    <submittedName>
        <fullName evidence="1">LPS export ABC transporter periplasmic protein LptC</fullName>
    </submittedName>
</protein>
<dbReference type="NCBIfam" id="TIGR04409">
    <property type="entry name" value="LptC_YrbK"/>
    <property type="match status" value="1"/>
</dbReference>
<dbReference type="Gene3D" id="2.60.450.10">
    <property type="entry name" value="Lipopolysaccharide (LPS) transport protein A like domain"/>
    <property type="match status" value="1"/>
</dbReference>
<gene>
    <name evidence="1" type="primary">lptC</name>
    <name evidence="1" type="ORF">FSB76_17725</name>
</gene>
<evidence type="ECO:0000313" key="2">
    <source>
        <dbReference type="Proteomes" id="UP000321362"/>
    </source>
</evidence>
<organism evidence="1 2">
    <name type="scientific">Mucilaginibacter ginsenosidivorax</name>
    <dbReference type="NCBI Taxonomy" id="862126"/>
    <lineage>
        <taxon>Bacteria</taxon>
        <taxon>Pseudomonadati</taxon>
        <taxon>Bacteroidota</taxon>
        <taxon>Sphingobacteriia</taxon>
        <taxon>Sphingobacteriales</taxon>
        <taxon>Sphingobacteriaceae</taxon>
        <taxon>Mucilaginibacter</taxon>
    </lineage>
</organism>
<evidence type="ECO:0000313" key="1">
    <source>
        <dbReference type="EMBL" id="QEC77691.1"/>
    </source>
</evidence>
<dbReference type="InterPro" id="IPR010664">
    <property type="entry name" value="LipoPS_assembly_LptC-rel"/>
</dbReference>
<proteinExistence type="predicted"/>
<reference evidence="1 2" key="1">
    <citation type="journal article" date="2013" name="J. Microbiol.">
        <title>Mucilaginibacter ginsenosidivorax sp. nov., with ginsenoside converting activity isolated from sediment.</title>
        <authorList>
            <person name="Kim J.K."/>
            <person name="Choi T.E."/>
            <person name="Liu Q.M."/>
            <person name="Park H.Y."/>
            <person name="Yi T.H."/>
            <person name="Yoon M.H."/>
            <person name="Kim S.C."/>
            <person name="Im W.T."/>
        </authorList>
    </citation>
    <scope>NUCLEOTIDE SEQUENCE [LARGE SCALE GENOMIC DNA]</scope>
    <source>
        <strain evidence="1 2">KHI28</strain>
    </source>
</reference>
<dbReference type="GO" id="GO:0005886">
    <property type="term" value="C:plasma membrane"/>
    <property type="evidence" value="ECO:0007669"/>
    <property type="project" value="InterPro"/>
</dbReference>
<sequence length="198" mass="22013">MTNNSMYSGAKYMKGASLLLLPLFGLFITSCENDLNKVKEIASNEVGIVVEPTTGVDLIMSDSARVKLHLLAPLMLQYQTKEPYKLMPKGVKVILYDKQTQQESGNIVADTGISRDTKKLIEFHKNVVATNAKGETYKSDELYWDQTTKKVYSHKPVQVTMNGGNVMNGDSFESDDAFLHPTLKSSTGVFHVDEKVTQ</sequence>
<dbReference type="Proteomes" id="UP000321362">
    <property type="component" value="Chromosome"/>
</dbReference>
<dbReference type="RefSeq" id="WP_147055622.1">
    <property type="nucleotide sequence ID" value="NZ_CP042437.1"/>
</dbReference>
<keyword evidence="2" id="KW-1185">Reference proteome</keyword>
<dbReference type="AlphaFoldDB" id="A0A5B8W1S7"/>
<dbReference type="EMBL" id="CP042437">
    <property type="protein sequence ID" value="QEC77691.1"/>
    <property type="molecule type" value="Genomic_DNA"/>
</dbReference>
<name>A0A5B8W1S7_9SPHI</name>
<accession>A0A5B8W1S7</accession>
<dbReference type="Pfam" id="PF06835">
    <property type="entry name" value="LptC"/>
    <property type="match status" value="1"/>
</dbReference>
<dbReference type="KEGG" id="mgk:FSB76_17725"/>
<dbReference type="InterPro" id="IPR026265">
    <property type="entry name" value="LptC"/>
</dbReference>
<dbReference type="OrthoDB" id="9812080at2"/>